<feature type="domain" description="Multidrug resistance protein MdtA-like C-terminal permuted SH3" evidence="7">
    <location>
        <begin position="304"/>
        <end position="364"/>
    </location>
</feature>
<dbReference type="Gene3D" id="2.40.50.100">
    <property type="match status" value="1"/>
</dbReference>
<evidence type="ECO:0000259" key="5">
    <source>
        <dbReference type="Pfam" id="PF25917"/>
    </source>
</evidence>
<comment type="caution">
    <text evidence="8">The sequence shown here is derived from an EMBL/GenBank/DDBJ whole genome shotgun (WGS) entry which is preliminary data.</text>
</comment>
<dbReference type="Pfam" id="PF25876">
    <property type="entry name" value="HH_MFP_RND"/>
    <property type="match status" value="1"/>
</dbReference>
<evidence type="ECO:0000256" key="3">
    <source>
        <dbReference type="SAM" id="SignalP"/>
    </source>
</evidence>
<name>A0ABT1DDS2_9PROT</name>
<dbReference type="Pfam" id="PF25917">
    <property type="entry name" value="BSH_RND"/>
    <property type="match status" value="1"/>
</dbReference>
<evidence type="ECO:0000256" key="2">
    <source>
        <dbReference type="ARBA" id="ARBA00009477"/>
    </source>
</evidence>
<evidence type="ECO:0000256" key="1">
    <source>
        <dbReference type="ARBA" id="ARBA00004196"/>
    </source>
</evidence>
<dbReference type="SUPFAM" id="SSF111369">
    <property type="entry name" value="HlyD-like secretion proteins"/>
    <property type="match status" value="1"/>
</dbReference>
<dbReference type="Proteomes" id="UP001523392">
    <property type="component" value="Unassembled WGS sequence"/>
</dbReference>
<evidence type="ECO:0000313" key="8">
    <source>
        <dbReference type="EMBL" id="MCO6419354.1"/>
    </source>
</evidence>
<dbReference type="PANTHER" id="PTHR30158:SF24">
    <property type="entry name" value="HLYD FAMILY SECRETION PROTEIN"/>
    <property type="match status" value="1"/>
</dbReference>
<feature type="domain" description="Multidrug resistance protein MdtA-like alpha-helical hairpin" evidence="4">
    <location>
        <begin position="104"/>
        <end position="173"/>
    </location>
</feature>
<evidence type="ECO:0000259" key="7">
    <source>
        <dbReference type="Pfam" id="PF25967"/>
    </source>
</evidence>
<feature type="domain" description="Multidrug resistance protein MdtA-like beta-barrel" evidence="6">
    <location>
        <begin position="209"/>
        <end position="298"/>
    </location>
</feature>
<dbReference type="InterPro" id="IPR006143">
    <property type="entry name" value="RND_pump_MFP"/>
</dbReference>
<dbReference type="InterPro" id="IPR058627">
    <property type="entry name" value="MdtA-like_C"/>
</dbReference>
<evidence type="ECO:0000259" key="6">
    <source>
        <dbReference type="Pfam" id="PF25944"/>
    </source>
</evidence>
<comment type="subcellular location">
    <subcellularLocation>
        <location evidence="1">Cell envelope</location>
    </subcellularLocation>
</comment>
<dbReference type="InterPro" id="IPR058625">
    <property type="entry name" value="MdtA-like_BSH"/>
</dbReference>
<evidence type="ECO:0000313" key="9">
    <source>
        <dbReference type="Proteomes" id="UP001523392"/>
    </source>
</evidence>
<keyword evidence="9" id="KW-1185">Reference proteome</keyword>
<gene>
    <name evidence="8" type="ORF">JYK14_24795</name>
</gene>
<organism evidence="8 9">
    <name type="scientific">Siccirubricoccus soli</name>
    <dbReference type="NCBI Taxonomy" id="2899147"/>
    <lineage>
        <taxon>Bacteria</taxon>
        <taxon>Pseudomonadati</taxon>
        <taxon>Pseudomonadota</taxon>
        <taxon>Alphaproteobacteria</taxon>
        <taxon>Acetobacterales</taxon>
        <taxon>Roseomonadaceae</taxon>
        <taxon>Siccirubricoccus</taxon>
    </lineage>
</organism>
<dbReference type="PANTHER" id="PTHR30158">
    <property type="entry name" value="ACRA/E-RELATED COMPONENT OF DRUG EFFLUX TRANSPORTER"/>
    <property type="match status" value="1"/>
</dbReference>
<feature type="signal peptide" evidence="3">
    <location>
        <begin position="1"/>
        <end position="30"/>
    </location>
</feature>
<sequence length="388" mass="42227">MPTLPRKTLGKTLAPLAFALAVSSPLAALAQTAPTPPPVTVAQPLQRNVTEWDEHIARLEPFARVELRPRVSGQVDKVNFRDGQLVRAGDLLFTIDRRPFEIALEAARAEVARAEAKLDLANQEIERTIPLVRNRFAPEAQLDSRRAAQRDAVAALDAARAAQRNAELELSWTEVRAPNAGRVSDRRVDAGNLVQANTTLLTTILTLDPIYARFDMSEADYLRLARQTQSGARRPDREPGNTPVQLRLVDETGFDHKGRIDFLDTALDARSGTVRARAVLPNPDLFLTPGSFARLRLWAGEAEALLVPDAAIAADQASRMVLTVTADGTVVPKQVTLGPVIDGLRLVRSGLTPEDRVIIAGLHRARPGARVTAELGRIGDAPQLAESR</sequence>
<feature type="domain" description="Multidrug resistance protein MdtA-like barrel-sandwich hybrid" evidence="5">
    <location>
        <begin position="64"/>
        <end position="200"/>
    </location>
</feature>
<dbReference type="Gene3D" id="2.40.30.170">
    <property type="match status" value="1"/>
</dbReference>
<dbReference type="Pfam" id="PF25944">
    <property type="entry name" value="Beta-barrel_RND"/>
    <property type="match status" value="1"/>
</dbReference>
<proteinExistence type="inferred from homology"/>
<dbReference type="Gene3D" id="1.10.287.470">
    <property type="entry name" value="Helix hairpin bin"/>
    <property type="match status" value="1"/>
</dbReference>
<dbReference type="Pfam" id="PF25967">
    <property type="entry name" value="RND-MFP_C"/>
    <property type="match status" value="1"/>
</dbReference>
<reference evidence="8 9" key="1">
    <citation type="submission" date="2021-12" db="EMBL/GenBank/DDBJ databases">
        <title>Siccirubricoccus leaddurans sp. nov., a high concentration Zn2+ tolerance bacterium.</title>
        <authorList>
            <person name="Cao Y."/>
        </authorList>
    </citation>
    <scope>NUCLEOTIDE SEQUENCE [LARGE SCALE GENOMIC DNA]</scope>
    <source>
        <strain evidence="8 9">KC 17139</strain>
    </source>
</reference>
<dbReference type="InterPro" id="IPR058626">
    <property type="entry name" value="MdtA-like_b-barrel"/>
</dbReference>
<dbReference type="EMBL" id="JAFIRR010000188">
    <property type="protein sequence ID" value="MCO6419354.1"/>
    <property type="molecule type" value="Genomic_DNA"/>
</dbReference>
<dbReference type="InterPro" id="IPR058624">
    <property type="entry name" value="MdtA-like_HH"/>
</dbReference>
<dbReference type="RefSeq" id="WP_252955970.1">
    <property type="nucleotide sequence ID" value="NZ_JAFIRR010000188.1"/>
</dbReference>
<dbReference type="NCBIfam" id="TIGR01730">
    <property type="entry name" value="RND_mfp"/>
    <property type="match status" value="1"/>
</dbReference>
<accession>A0ABT1DDS2</accession>
<keyword evidence="3" id="KW-0732">Signal</keyword>
<dbReference type="Gene3D" id="2.40.420.20">
    <property type="match status" value="1"/>
</dbReference>
<protein>
    <submittedName>
        <fullName evidence="8">Efflux RND transporter periplasmic adaptor subunit</fullName>
    </submittedName>
</protein>
<evidence type="ECO:0000259" key="4">
    <source>
        <dbReference type="Pfam" id="PF25876"/>
    </source>
</evidence>
<feature type="chain" id="PRO_5046310883" evidence="3">
    <location>
        <begin position="31"/>
        <end position="388"/>
    </location>
</feature>
<comment type="similarity">
    <text evidence="2">Belongs to the membrane fusion protein (MFP) (TC 8.A.1) family.</text>
</comment>